<comment type="caution">
    <text evidence="5">The sequence shown here is derived from an EMBL/GenBank/DDBJ whole genome shotgun (WGS) entry which is preliminary data.</text>
</comment>
<feature type="domain" description="HpcH/HpaI aldolase/citrate lyase" evidence="4">
    <location>
        <begin position="17"/>
        <end position="229"/>
    </location>
</feature>
<dbReference type="Proteomes" id="UP001428817">
    <property type="component" value="Unassembled WGS sequence"/>
</dbReference>
<dbReference type="GO" id="GO:0016829">
    <property type="term" value="F:lyase activity"/>
    <property type="evidence" value="ECO:0007669"/>
    <property type="project" value="UniProtKB-KW"/>
</dbReference>
<evidence type="ECO:0000259" key="4">
    <source>
        <dbReference type="Pfam" id="PF03328"/>
    </source>
</evidence>
<sequence length="249" mass="25904">MTGNKLRRKWRERTVFGVWSTIPSTAAVEVLVECGYDFVAFDCQHGQFGVADLEPLLRVTARTEVTPAVRVPGNDYYAIGHALDAGAEVLIVPMVETAEQAARAAFATRYPPEGGRSFARNRGMAALGATPAELNREVACLVMVETATGLANAAEIAATPGVDGVFVGPADLGLALGLPPGPPPFAAEVERGIDQVVSACRSAGVIAGLHANGGYAARGVDLVTVAADHDLLRVAGRNTIAQARGTTSR</sequence>
<evidence type="ECO:0000313" key="6">
    <source>
        <dbReference type="Proteomes" id="UP001428817"/>
    </source>
</evidence>
<dbReference type="SUPFAM" id="SSF51621">
    <property type="entry name" value="Phosphoenolpyruvate/pyruvate domain"/>
    <property type="match status" value="1"/>
</dbReference>
<keyword evidence="3 5" id="KW-0456">Lyase</keyword>
<dbReference type="PANTHER" id="PTHR30502:SF0">
    <property type="entry name" value="PHOSPHOENOLPYRUVATE CARBOXYLASE FAMILY PROTEIN"/>
    <property type="match status" value="1"/>
</dbReference>
<keyword evidence="2" id="KW-0479">Metal-binding</keyword>
<reference evidence="6" key="1">
    <citation type="journal article" date="2019" name="Int. J. Syst. Evol. Microbiol.">
        <title>The Global Catalogue of Microorganisms (GCM) 10K type strain sequencing project: providing services to taxonomists for standard genome sequencing and annotation.</title>
        <authorList>
            <consortium name="The Broad Institute Genomics Platform"/>
            <consortium name="The Broad Institute Genome Sequencing Center for Infectious Disease"/>
            <person name="Wu L."/>
            <person name="Ma J."/>
        </authorList>
    </citation>
    <scope>NUCLEOTIDE SEQUENCE [LARGE SCALE GENOMIC DNA]</scope>
    <source>
        <strain evidence="6">JCM 18303</strain>
    </source>
</reference>
<accession>A0ABP9PY06</accession>
<dbReference type="InterPro" id="IPR015813">
    <property type="entry name" value="Pyrv/PenolPyrv_kinase-like_dom"/>
</dbReference>
<dbReference type="InterPro" id="IPR040442">
    <property type="entry name" value="Pyrv_kinase-like_dom_sf"/>
</dbReference>
<organism evidence="5 6">
    <name type="scientific">Pseudonocardia eucalypti</name>
    <dbReference type="NCBI Taxonomy" id="648755"/>
    <lineage>
        <taxon>Bacteria</taxon>
        <taxon>Bacillati</taxon>
        <taxon>Actinomycetota</taxon>
        <taxon>Actinomycetes</taxon>
        <taxon>Pseudonocardiales</taxon>
        <taxon>Pseudonocardiaceae</taxon>
        <taxon>Pseudonocardia</taxon>
    </lineage>
</organism>
<keyword evidence="6" id="KW-1185">Reference proteome</keyword>
<name>A0ABP9PY06_9PSEU</name>
<comment type="similarity">
    <text evidence="1">Belongs to the HpcH/HpaI aldolase family.</text>
</comment>
<dbReference type="PANTHER" id="PTHR30502">
    <property type="entry name" value="2-KETO-3-DEOXY-L-RHAMNONATE ALDOLASE"/>
    <property type="match status" value="1"/>
</dbReference>
<proteinExistence type="inferred from homology"/>
<gene>
    <name evidence="5" type="ORF">GCM10023321_25240</name>
</gene>
<evidence type="ECO:0000256" key="1">
    <source>
        <dbReference type="ARBA" id="ARBA00005568"/>
    </source>
</evidence>
<dbReference type="EMBL" id="BAABJP010000008">
    <property type="protein sequence ID" value="GAA5154035.1"/>
    <property type="molecule type" value="Genomic_DNA"/>
</dbReference>
<protein>
    <submittedName>
        <fullName evidence="5">Aldolase/citrate lyase family protein</fullName>
    </submittedName>
</protein>
<dbReference type="RefSeq" id="WP_185061666.1">
    <property type="nucleotide sequence ID" value="NZ_BAABJP010000008.1"/>
</dbReference>
<dbReference type="InterPro" id="IPR050251">
    <property type="entry name" value="HpcH-HpaI_aldolase"/>
</dbReference>
<dbReference type="Gene3D" id="3.20.20.60">
    <property type="entry name" value="Phosphoenolpyruvate-binding domains"/>
    <property type="match status" value="1"/>
</dbReference>
<dbReference type="InterPro" id="IPR005000">
    <property type="entry name" value="Aldolase/citrate-lyase_domain"/>
</dbReference>
<dbReference type="Pfam" id="PF03328">
    <property type="entry name" value="HpcH_HpaI"/>
    <property type="match status" value="1"/>
</dbReference>
<evidence type="ECO:0000256" key="3">
    <source>
        <dbReference type="ARBA" id="ARBA00023239"/>
    </source>
</evidence>
<evidence type="ECO:0000256" key="2">
    <source>
        <dbReference type="ARBA" id="ARBA00022723"/>
    </source>
</evidence>
<evidence type="ECO:0000313" key="5">
    <source>
        <dbReference type="EMBL" id="GAA5154035.1"/>
    </source>
</evidence>